<name>A0AAD4SQW1_9MAGN</name>
<dbReference type="EMBL" id="JAJJMB010008936">
    <property type="protein sequence ID" value="KAI3919074.1"/>
    <property type="molecule type" value="Genomic_DNA"/>
</dbReference>
<sequence>MCKIDLKFHLLETLIPPNSTSVHNLSMILRQSGAFPKRLIFNLELWACVPCSCWCNRTLCAMQYSLGDAAA</sequence>
<comment type="caution">
    <text evidence="1">The sequence shown here is derived from an EMBL/GenBank/DDBJ whole genome shotgun (WGS) entry which is preliminary data.</text>
</comment>
<reference evidence="1" key="1">
    <citation type="submission" date="2022-04" db="EMBL/GenBank/DDBJ databases">
        <title>A functionally conserved STORR gene fusion in Papaver species that diverged 16.8 million years ago.</title>
        <authorList>
            <person name="Catania T."/>
        </authorList>
    </citation>
    <scope>NUCLEOTIDE SEQUENCE</scope>
    <source>
        <strain evidence="1">S-188037</strain>
    </source>
</reference>
<proteinExistence type="predicted"/>
<keyword evidence="2" id="KW-1185">Reference proteome</keyword>
<evidence type="ECO:0000313" key="1">
    <source>
        <dbReference type="EMBL" id="KAI3919074.1"/>
    </source>
</evidence>
<evidence type="ECO:0000313" key="2">
    <source>
        <dbReference type="Proteomes" id="UP001202328"/>
    </source>
</evidence>
<accession>A0AAD4SQW1</accession>
<gene>
    <name evidence="1" type="ORF">MKW98_016627</name>
</gene>
<protein>
    <submittedName>
        <fullName evidence="1">Uncharacterized protein</fullName>
    </submittedName>
</protein>
<dbReference type="AlphaFoldDB" id="A0AAD4SQW1"/>
<organism evidence="1 2">
    <name type="scientific">Papaver atlanticum</name>
    <dbReference type="NCBI Taxonomy" id="357466"/>
    <lineage>
        <taxon>Eukaryota</taxon>
        <taxon>Viridiplantae</taxon>
        <taxon>Streptophyta</taxon>
        <taxon>Embryophyta</taxon>
        <taxon>Tracheophyta</taxon>
        <taxon>Spermatophyta</taxon>
        <taxon>Magnoliopsida</taxon>
        <taxon>Ranunculales</taxon>
        <taxon>Papaveraceae</taxon>
        <taxon>Papaveroideae</taxon>
        <taxon>Papaver</taxon>
    </lineage>
</organism>
<dbReference type="Proteomes" id="UP001202328">
    <property type="component" value="Unassembled WGS sequence"/>
</dbReference>